<gene>
    <name evidence="13" type="ORF">H9943_06140</name>
</gene>
<dbReference type="PROSITE" id="PS50885">
    <property type="entry name" value="HAMP"/>
    <property type="match status" value="2"/>
</dbReference>
<evidence type="ECO:0000256" key="1">
    <source>
        <dbReference type="ARBA" id="ARBA00004651"/>
    </source>
</evidence>
<keyword evidence="4 10" id="KW-0812">Transmembrane</keyword>
<dbReference type="GO" id="GO:0007165">
    <property type="term" value="P:signal transduction"/>
    <property type="evidence" value="ECO:0007669"/>
    <property type="project" value="UniProtKB-KW"/>
</dbReference>
<evidence type="ECO:0000256" key="7">
    <source>
        <dbReference type="ARBA" id="ARBA00029447"/>
    </source>
</evidence>
<dbReference type="PROSITE" id="PS50111">
    <property type="entry name" value="CHEMOTAXIS_TRANSDUC_2"/>
    <property type="match status" value="1"/>
</dbReference>
<evidence type="ECO:0000256" key="8">
    <source>
        <dbReference type="PROSITE-ProRule" id="PRU00284"/>
    </source>
</evidence>
<evidence type="ECO:0000256" key="9">
    <source>
        <dbReference type="SAM" id="MobiDB-lite"/>
    </source>
</evidence>
<reference evidence="13" key="1">
    <citation type="journal article" date="2021" name="PeerJ">
        <title>Extensive microbial diversity within the chicken gut microbiome revealed by metagenomics and culture.</title>
        <authorList>
            <person name="Gilroy R."/>
            <person name="Ravi A."/>
            <person name="Getino M."/>
            <person name="Pursley I."/>
            <person name="Horton D.L."/>
            <person name="Alikhan N.F."/>
            <person name="Baker D."/>
            <person name="Gharbi K."/>
            <person name="Hall N."/>
            <person name="Watson M."/>
            <person name="Adriaenssens E.M."/>
            <person name="Foster-Nyarko E."/>
            <person name="Jarju S."/>
            <person name="Secka A."/>
            <person name="Antonio M."/>
            <person name="Oren A."/>
            <person name="Chaudhuri R.R."/>
            <person name="La Ragione R."/>
            <person name="Hildebrand F."/>
            <person name="Pallen M.J."/>
        </authorList>
    </citation>
    <scope>NUCLEOTIDE SEQUENCE</scope>
    <source>
        <strain evidence="13">ChiBcec8-14828</strain>
    </source>
</reference>
<comment type="similarity">
    <text evidence="7">Belongs to the methyl-accepting chemotaxis (MCP) protein family.</text>
</comment>
<dbReference type="InterPro" id="IPR029151">
    <property type="entry name" value="Sensor-like_sf"/>
</dbReference>
<proteinExistence type="inferred from homology"/>
<keyword evidence="3" id="KW-0145">Chemotaxis</keyword>
<evidence type="ECO:0000256" key="5">
    <source>
        <dbReference type="ARBA" id="ARBA00022989"/>
    </source>
</evidence>
<feature type="domain" description="Methyl-accepting transducer" evidence="11">
    <location>
        <begin position="421"/>
        <end position="650"/>
    </location>
</feature>
<dbReference type="GO" id="GO:0005886">
    <property type="term" value="C:plasma membrane"/>
    <property type="evidence" value="ECO:0007669"/>
    <property type="project" value="UniProtKB-SubCell"/>
</dbReference>
<dbReference type="GO" id="GO:0006935">
    <property type="term" value="P:chemotaxis"/>
    <property type="evidence" value="ECO:0007669"/>
    <property type="project" value="UniProtKB-KW"/>
</dbReference>
<evidence type="ECO:0000259" key="12">
    <source>
        <dbReference type="PROSITE" id="PS50885"/>
    </source>
</evidence>
<evidence type="ECO:0000256" key="2">
    <source>
        <dbReference type="ARBA" id="ARBA00022475"/>
    </source>
</evidence>
<dbReference type="SMART" id="SM00304">
    <property type="entry name" value="HAMP"/>
    <property type="match status" value="1"/>
</dbReference>
<dbReference type="AlphaFoldDB" id="A0A9D2S0Z1"/>
<dbReference type="PANTHER" id="PTHR43531:SF11">
    <property type="entry name" value="METHYL-ACCEPTING CHEMOTAXIS PROTEIN 3"/>
    <property type="match status" value="1"/>
</dbReference>
<dbReference type="CDD" id="cd06225">
    <property type="entry name" value="HAMP"/>
    <property type="match status" value="1"/>
</dbReference>
<dbReference type="SUPFAM" id="SSF103190">
    <property type="entry name" value="Sensory domain-like"/>
    <property type="match status" value="1"/>
</dbReference>
<dbReference type="SMART" id="SM00283">
    <property type="entry name" value="MA"/>
    <property type="match status" value="1"/>
</dbReference>
<evidence type="ECO:0000256" key="3">
    <source>
        <dbReference type="ARBA" id="ARBA00022500"/>
    </source>
</evidence>
<dbReference type="Gene3D" id="6.10.340.10">
    <property type="match status" value="1"/>
</dbReference>
<dbReference type="EMBL" id="DWYA01000054">
    <property type="protein sequence ID" value="HJB39962.1"/>
    <property type="molecule type" value="Genomic_DNA"/>
</dbReference>
<protein>
    <submittedName>
        <fullName evidence="13">HAMP domain-containing protein</fullName>
    </submittedName>
</protein>
<keyword evidence="6 10" id="KW-0472">Membrane</keyword>
<evidence type="ECO:0000256" key="10">
    <source>
        <dbReference type="SAM" id="Phobius"/>
    </source>
</evidence>
<evidence type="ECO:0000259" key="11">
    <source>
        <dbReference type="PROSITE" id="PS50111"/>
    </source>
</evidence>
<sequence>MKKRWKSKHLSVILSTYSLVILVILNVLTAVLMGIAASKIVARKSTDYMEQTQLGAQVQVEDFIERYAMLAATLANDSNLRTAITESKKDAPLSESEAYRSAGKAMQTAVESYSDILGVGVGSVAENEVYLPDGSTAGVAFNTRSYYEAANTGNIMLLQPYEDVSTGTMCVSIAAPVQKTNGQVGGVLCLDLRLDTFSELLAELSFGETGRLMLLSRDNTVIGFENTSVMGQSFDSLGITDSGALKELDNPTGSLFTYHLNGEKKVGSIVPVEQLGWKILIGLSWEEYQHDTIFLIFLLGSMLTIDVVITAVLLKKLLANRLKPVADVKEALRRLKKGDLNFKIQRVHDDEIGEMADIMNECAETLSTYVQAIDFGMKALEQGDLTVESPIEFEGDFRPIQTSIESFIQRMRTLLADISCAADQVAAGSEQVSYGAQALAQGATEQSTSMESLTGTMEDISGRIEANASASQTANEQTICAGELLSRCGQQMEHLSQTMTNISNGSAKISNIIKTIEDIAFQTNILALNASVEAARAGAAGKGFAVVATEVGNLSSKSAEASKEIRQLIEDSLRSIQEGTKASRETRESLLSLIDQAKGVTESVNRISDASQGQADAMKQINTNLGDISSVIHTNSATAEQSAAASEELSSQAERLKQLIGQFKLPDGMTGMHLPQTESAVQSHADWQDGASDKY</sequence>
<dbReference type="InterPro" id="IPR003660">
    <property type="entry name" value="HAMP_dom"/>
</dbReference>
<dbReference type="Pfam" id="PF00672">
    <property type="entry name" value="HAMP"/>
    <property type="match status" value="1"/>
</dbReference>
<dbReference type="InterPro" id="IPR051310">
    <property type="entry name" value="MCP_chemotaxis"/>
</dbReference>
<keyword evidence="2" id="KW-1003">Cell membrane</keyword>
<dbReference type="CDD" id="cd12912">
    <property type="entry name" value="PDC2_MCP_like"/>
    <property type="match status" value="1"/>
</dbReference>
<comment type="subcellular location">
    <subcellularLocation>
        <location evidence="1">Cell membrane</location>
        <topology evidence="1">Multi-pass membrane protein</topology>
    </subcellularLocation>
</comment>
<dbReference type="PANTHER" id="PTHR43531">
    <property type="entry name" value="PROTEIN ICFG"/>
    <property type="match status" value="1"/>
</dbReference>
<evidence type="ECO:0000313" key="14">
    <source>
        <dbReference type="Proteomes" id="UP000824209"/>
    </source>
</evidence>
<feature type="region of interest" description="Disordered" evidence="9">
    <location>
        <begin position="668"/>
        <end position="695"/>
    </location>
</feature>
<dbReference type="Gene3D" id="1.10.287.950">
    <property type="entry name" value="Methyl-accepting chemotaxis protein"/>
    <property type="match status" value="1"/>
</dbReference>
<organism evidence="13 14">
    <name type="scientific">Candidatus Ruthenibacterium avium</name>
    <dbReference type="NCBI Taxonomy" id="2838751"/>
    <lineage>
        <taxon>Bacteria</taxon>
        <taxon>Bacillati</taxon>
        <taxon>Bacillota</taxon>
        <taxon>Clostridia</taxon>
        <taxon>Eubacteriales</taxon>
        <taxon>Oscillospiraceae</taxon>
        <taxon>Ruthenibacterium</taxon>
    </lineage>
</organism>
<evidence type="ECO:0000256" key="6">
    <source>
        <dbReference type="ARBA" id="ARBA00023136"/>
    </source>
</evidence>
<name>A0A9D2S0Z1_9FIRM</name>
<dbReference type="Pfam" id="PF00015">
    <property type="entry name" value="MCPsignal"/>
    <property type="match status" value="1"/>
</dbReference>
<accession>A0A9D2S0Z1</accession>
<evidence type="ECO:0000256" key="4">
    <source>
        <dbReference type="ARBA" id="ARBA00022692"/>
    </source>
</evidence>
<dbReference type="Proteomes" id="UP000824209">
    <property type="component" value="Unassembled WGS sequence"/>
</dbReference>
<dbReference type="SUPFAM" id="SSF58104">
    <property type="entry name" value="Methyl-accepting chemotaxis protein (MCP) signaling domain"/>
    <property type="match status" value="1"/>
</dbReference>
<comment type="caution">
    <text evidence="13">The sequence shown here is derived from an EMBL/GenBank/DDBJ whole genome shotgun (WGS) entry which is preliminary data.</text>
</comment>
<dbReference type="InterPro" id="IPR004089">
    <property type="entry name" value="MCPsignal_dom"/>
</dbReference>
<feature type="transmembrane region" description="Helical" evidence="10">
    <location>
        <begin position="12"/>
        <end position="36"/>
    </location>
</feature>
<dbReference type="Gene3D" id="3.30.450.20">
    <property type="entry name" value="PAS domain"/>
    <property type="match status" value="1"/>
</dbReference>
<dbReference type="Pfam" id="PF02743">
    <property type="entry name" value="dCache_1"/>
    <property type="match status" value="1"/>
</dbReference>
<reference evidence="13" key="2">
    <citation type="submission" date="2021-04" db="EMBL/GenBank/DDBJ databases">
        <authorList>
            <person name="Gilroy R."/>
        </authorList>
    </citation>
    <scope>NUCLEOTIDE SEQUENCE</scope>
    <source>
        <strain evidence="13">ChiBcec8-14828</strain>
    </source>
</reference>
<keyword evidence="5 10" id="KW-1133">Transmembrane helix</keyword>
<dbReference type="InterPro" id="IPR033479">
    <property type="entry name" value="dCache_1"/>
</dbReference>
<feature type="domain" description="HAMP" evidence="12">
    <location>
        <begin position="319"/>
        <end position="371"/>
    </location>
</feature>
<feature type="domain" description="HAMP" evidence="12">
    <location>
        <begin position="376"/>
        <end position="416"/>
    </location>
</feature>
<keyword evidence="8" id="KW-0807">Transducer</keyword>
<evidence type="ECO:0000313" key="13">
    <source>
        <dbReference type="EMBL" id="HJB39962.1"/>
    </source>
</evidence>